<dbReference type="CDD" id="cd16390">
    <property type="entry name" value="ParB_N_Srx_like"/>
    <property type="match status" value="1"/>
</dbReference>
<name>K9P4U7_CYAGP</name>
<proteinExistence type="predicted"/>
<evidence type="ECO:0000313" key="1">
    <source>
        <dbReference type="EMBL" id="AFY28013.1"/>
    </source>
</evidence>
<dbReference type="EMBL" id="CP003495">
    <property type="protein sequence ID" value="AFY28013.1"/>
    <property type="molecule type" value="Genomic_DNA"/>
</dbReference>
<dbReference type="PATRIC" id="fig|292564.3.peg.776"/>
<dbReference type="InterPro" id="IPR036086">
    <property type="entry name" value="ParB/Sulfiredoxin_sf"/>
</dbReference>
<dbReference type="Pfam" id="PF08857">
    <property type="entry name" value="ParBc_2"/>
    <property type="match status" value="1"/>
</dbReference>
<dbReference type="HOGENOM" id="CLU_090314_0_0_3"/>
<dbReference type="eggNOG" id="COG4318">
    <property type="taxonomic scope" value="Bacteria"/>
</dbReference>
<dbReference type="KEGG" id="cgc:Cyagr_0827"/>
<evidence type="ECO:0008006" key="3">
    <source>
        <dbReference type="Google" id="ProtNLM"/>
    </source>
</evidence>
<dbReference type="SUPFAM" id="SSF110849">
    <property type="entry name" value="ParB/Sulfiredoxin"/>
    <property type="match status" value="1"/>
</dbReference>
<dbReference type="Proteomes" id="UP000010388">
    <property type="component" value="Chromosome"/>
</dbReference>
<dbReference type="Gene3D" id="1.10.8.10">
    <property type="entry name" value="DNA helicase RuvA subunit, C-terminal domain"/>
    <property type="match status" value="1"/>
</dbReference>
<dbReference type="AlphaFoldDB" id="K9P4U7"/>
<reference evidence="2" key="1">
    <citation type="journal article" date="2013" name="Proc. Natl. Acad. Sci. U.S.A.">
        <title>Improving the coverage of the cyanobacterial phylum using diversity-driven genome sequencing.</title>
        <authorList>
            <person name="Shih P.M."/>
            <person name="Wu D."/>
            <person name="Latifi A."/>
            <person name="Axen S.D."/>
            <person name="Fewer D.P."/>
            <person name="Talla E."/>
            <person name="Calteau A."/>
            <person name="Cai F."/>
            <person name="Tandeau de Marsac N."/>
            <person name="Rippka R."/>
            <person name="Herdman M."/>
            <person name="Sivonen K."/>
            <person name="Coursin T."/>
            <person name="Laurent T."/>
            <person name="Goodwin L."/>
            <person name="Nolan M."/>
            <person name="Davenport K.W."/>
            <person name="Han C.S."/>
            <person name="Rubin E.M."/>
            <person name="Eisen J.A."/>
            <person name="Woyke T."/>
            <person name="Gugger M."/>
            <person name="Kerfeld C.A."/>
        </authorList>
    </citation>
    <scope>NUCLEOTIDE SEQUENCE [LARGE SCALE GENOMIC DNA]</scope>
    <source>
        <strain evidence="2">ATCC 27147 / PCC 6307</strain>
    </source>
</reference>
<organism evidence="1 2">
    <name type="scientific">Cyanobium gracile (strain ATCC 27147 / PCC 6307)</name>
    <dbReference type="NCBI Taxonomy" id="292564"/>
    <lineage>
        <taxon>Bacteria</taxon>
        <taxon>Bacillati</taxon>
        <taxon>Cyanobacteriota</taxon>
        <taxon>Cyanophyceae</taxon>
        <taxon>Synechococcales</taxon>
        <taxon>Prochlorococcaceae</taxon>
        <taxon>Cyanobium</taxon>
    </lineage>
</organism>
<dbReference type="Gene3D" id="3.90.1530.10">
    <property type="entry name" value="Conserved hypothetical protein from pyrococcus furiosus pfu- 392566-001, ParB domain"/>
    <property type="match status" value="1"/>
</dbReference>
<dbReference type="InterPro" id="IPR016932">
    <property type="entry name" value="UCP029669"/>
</dbReference>
<evidence type="ECO:0000313" key="2">
    <source>
        <dbReference type="Proteomes" id="UP000010388"/>
    </source>
</evidence>
<accession>K9P4U7</accession>
<protein>
    <recommendedName>
        <fullName evidence="3">ParB-like nuclease</fullName>
    </recommendedName>
</protein>
<sequence>MGFGAERSGWVQPPAPMSLHLPPYRPLPPPGPKADLLSVAIADLRPTQMCVGLAEVRSRQQDFSLETAEQRLRYLRGKPVPLVRGAGDALWMVDRHHRLRGLIELDPGAMAYGYLVLDRPADPPQAVLAELQARGWLYLYDGRGHGPLVPSALPQRLPELQDDPYRSLVWRLKKEGMIEPAPLIPFHEFRWGAWLRSRPLPPFSSANLAPALAAARSLVRSRAASHLAGWKG</sequence>
<dbReference type="PIRSF" id="PIRSF029669">
    <property type="entry name" value="UCP029669"/>
    <property type="match status" value="1"/>
</dbReference>
<dbReference type="InterPro" id="IPR014956">
    <property type="entry name" value="ParBc_2"/>
</dbReference>
<gene>
    <name evidence="1" type="ordered locus">Cyagr_0827</name>
</gene>